<keyword evidence="4 6" id="KW-0808">Transferase</keyword>
<feature type="transmembrane region" description="Helical" evidence="5">
    <location>
        <begin position="722"/>
        <end position="743"/>
    </location>
</feature>
<dbReference type="GO" id="GO:0016757">
    <property type="term" value="F:glycosyltransferase activity"/>
    <property type="evidence" value="ECO:0007669"/>
    <property type="project" value="UniProtKB-KW"/>
</dbReference>
<keyword evidence="5" id="KW-0472">Membrane</keyword>
<evidence type="ECO:0000313" key="7">
    <source>
        <dbReference type="Proteomes" id="UP001597042"/>
    </source>
</evidence>
<organism evidence="6 7">
    <name type="scientific">Microbacterium koreense</name>
    <dbReference type="NCBI Taxonomy" id="323761"/>
    <lineage>
        <taxon>Bacteria</taxon>
        <taxon>Bacillati</taxon>
        <taxon>Actinomycetota</taxon>
        <taxon>Actinomycetes</taxon>
        <taxon>Micrococcales</taxon>
        <taxon>Microbacteriaceae</taxon>
        <taxon>Microbacterium</taxon>
    </lineage>
</organism>
<evidence type="ECO:0000256" key="2">
    <source>
        <dbReference type="ARBA" id="ARBA00006739"/>
    </source>
</evidence>
<protein>
    <submittedName>
        <fullName evidence="6">Glycosyltransferase</fullName>
        <ecNumber evidence="6">2.4.-.-</ecNumber>
    </submittedName>
</protein>
<feature type="transmembrane region" description="Helical" evidence="5">
    <location>
        <begin position="437"/>
        <end position="457"/>
    </location>
</feature>
<feature type="transmembrane region" description="Helical" evidence="5">
    <location>
        <begin position="401"/>
        <end position="425"/>
    </location>
</feature>
<dbReference type="RefSeq" id="WP_378753344.1">
    <property type="nucleotide sequence ID" value="NZ_JBHSSV010000015.1"/>
</dbReference>
<evidence type="ECO:0000256" key="5">
    <source>
        <dbReference type="SAM" id="Phobius"/>
    </source>
</evidence>
<dbReference type="Gene3D" id="3.90.550.10">
    <property type="entry name" value="Spore Coat Polysaccharide Biosynthesis Protein SpsA, Chain A"/>
    <property type="match status" value="1"/>
</dbReference>
<gene>
    <name evidence="6" type="ORF">ACFQZV_12320</name>
</gene>
<name>A0ABW2ZUI6_9MICO</name>
<dbReference type="EC" id="2.4.-.-" evidence="6"/>
<dbReference type="EMBL" id="JBHTIM010000001">
    <property type="protein sequence ID" value="MFD0782079.1"/>
    <property type="molecule type" value="Genomic_DNA"/>
</dbReference>
<reference evidence="7" key="1">
    <citation type="journal article" date="2019" name="Int. J. Syst. Evol. Microbiol.">
        <title>The Global Catalogue of Microorganisms (GCM) 10K type strain sequencing project: providing services to taxonomists for standard genome sequencing and annotation.</title>
        <authorList>
            <consortium name="The Broad Institute Genomics Platform"/>
            <consortium name="The Broad Institute Genome Sequencing Center for Infectious Disease"/>
            <person name="Wu L."/>
            <person name="Ma J."/>
        </authorList>
    </citation>
    <scope>NUCLEOTIDE SEQUENCE [LARGE SCALE GENOMIC DNA]</scope>
    <source>
        <strain evidence="7">CCUG 50754</strain>
    </source>
</reference>
<feature type="transmembrane region" description="Helical" evidence="5">
    <location>
        <begin position="558"/>
        <end position="577"/>
    </location>
</feature>
<sequence>MPARVHALLVARPDGRTPAAHHLRRTVAALAAQTRPIDFLTIVLCGPEPGVVDVAKESQATLVVEAPASTSFADAVKLAIPSKDADAVWVLAQDTTPDPDALARLVGRLELSPSVAFAAPKLVRSDDRAEIVSLGTTMTRYGRAVGIADDELDQGQHDGREDALGADVRGILVRADAWSRLGRLDRGLRGADEGLDLGVRARLGGARVSLAPSAVVSVSGDGVAGLPVPVTAAHRRRRAFASRTAQLHRRLVYAQAWAVPLHWLSILPLALARTVAHLFRKQPGRIMPEWAAAVVALIQVLAVARARRGIRQTKAAPWSQIAPLRMTATQLRSRLGDAPVEPTARVRSELRFFAGGGAWLVLAALVLSVIAFTPLLAWSVIGGGGMQPLRGTVGLLWTDAAYGLRAFGLETVGPADPFAIIVAVIGSAWPLEPSRALIVLWLFALPLAALGGWFAATRVTERSSLRLVGGTVWALAPTFLIALTQGRPAAVIAHLLLPWLFYAGSVAHRSWSGAGGASLLLAAVIACAPSLAPALTVIWVAMLVVIVATRAGRGSARLVWLVVPSAVMAAPLVWHAIRSGNVWALLADPGVTWAGPQVAADAVGRGLLAAGIPTADVAGWATILPPETTWWVPLLIAPLALLALIAPLTQRWASGVALLVVAAVGIATAFAAVGVSLAFDESLAVPLWPGPGLSLAWLGVLGGALVTLDAGLAPKVRAARGIAVAVVSLGVLVLAVPSLTAVARDTAEISGGPASTLPAYVAALGAGDGNVGTFVLTPQNEGGVSARVVWGGSETLGAQSTIVATRTTATPQDDEVARLAAGLVGDSADDVVATLAADGVSFVLLEQAAEPVSGAARSFGLTAEAAIDQRDGLEPVGETARGILWRINGEVSARAAAAPSAQHMSGLISAAQIGVTLIALLLAVPTSTSRLEARRIPRVVGPHWEEGR</sequence>
<feature type="transmembrane region" description="Helical" evidence="5">
    <location>
        <begin position="490"/>
        <end position="507"/>
    </location>
</feature>
<feature type="transmembrane region" description="Helical" evidence="5">
    <location>
        <begin position="656"/>
        <end position="679"/>
    </location>
</feature>
<feature type="transmembrane region" description="Helical" evidence="5">
    <location>
        <begin position="463"/>
        <end position="483"/>
    </location>
</feature>
<proteinExistence type="inferred from homology"/>
<feature type="transmembrane region" description="Helical" evidence="5">
    <location>
        <begin position="630"/>
        <end position="649"/>
    </location>
</feature>
<evidence type="ECO:0000313" key="6">
    <source>
        <dbReference type="EMBL" id="MFD0782079.1"/>
    </source>
</evidence>
<keyword evidence="5" id="KW-1133">Transmembrane helix</keyword>
<comment type="caution">
    <text evidence="6">The sequence shown here is derived from an EMBL/GenBank/DDBJ whole genome shotgun (WGS) entry which is preliminary data.</text>
</comment>
<evidence type="ECO:0000256" key="1">
    <source>
        <dbReference type="ARBA" id="ARBA00004776"/>
    </source>
</evidence>
<feature type="transmembrane region" description="Helical" evidence="5">
    <location>
        <begin position="290"/>
        <end position="306"/>
    </location>
</feature>
<feature type="transmembrane region" description="Helical" evidence="5">
    <location>
        <begin position="519"/>
        <end position="546"/>
    </location>
</feature>
<dbReference type="PANTHER" id="PTHR43179:SF12">
    <property type="entry name" value="GALACTOFURANOSYLTRANSFERASE GLFT2"/>
    <property type="match status" value="1"/>
</dbReference>
<dbReference type="Pfam" id="PF13641">
    <property type="entry name" value="Glyco_tranf_2_3"/>
    <property type="match status" value="1"/>
</dbReference>
<feature type="transmembrane region" description="Helical" evidence="5">
    <location>
        <begin position="691"/>
        <end position="710"/>
    </location>
</feature>
<comment type="similarity">
    <text evidence="2">Belongs to the glycosyltransferase 2 family.</text>
</comment>
<accession>A0ABW2ZUI6</accession>
<dbReference type="Proteomes" id="UP001597042">
    <property type="component" value="Unassembled WGS sequence"/>
</dbReference>
<evidence type="ECO:0000256" key="3">
    <source>
        <dbReference type="ARBA" id="ARBA00022676"/>
    </source>
</evidence>
<dbReference type="InterPro" id="IPR029044">
    <property type="entry name" value="Nucleotide-diphossugar_trans"/>
</dbReference>
<keyword evidence="3 6" id="KW-0328">Glycosyltransferase</keyword>
<keyword evidence="7" id="KW-1185">Reference proteome</keyword>
<feature type="transmembrane region" description="Helical" evidence="5">
    <location>
        <begin position="357"/>
        <end position="381"/>
    </location>
</feature>
<comment type="pathway">
    <text evidence="1">Cell wall biogenesis; cell wall polysaccharide biosynthesis.</text>
</comment>
<dbReference type="SUPFAM" id="SSF53448">
    <property type="entry name" value="Nucleotide-diphospho-sugar transferases"/>
    <property type="match status" value="1"/>
</dbReference>
<evidence type="ECO:0000256" key="4">
    <source>
        <dbReference type="ARBA" id="ARBA00022679"/>
    </source>
</evidence>
<dbReference type="PANTHER" id="PTHR43179">
    <property type="entry name" value="RHAMNOSYLTRANSFERASE WBBL"/>
    <property type="match status" value="1"/>
</dbReference>
<keyword evidence="5" id="KW-0812">Transmembrane</keyword>